<feature type="region of interest" description="Disordered" evidence="1">
    <location>
        <begin position="19"/>
        <end position="50"/>
    </location>
</feature>
<sequence>MELINKAFDMVSSSWSSNPVPRSTTEITAGVEERRPPVISGPTPPYEPWTRTSIGDEFIGIRGWPSRGGVIALDDATVVDFEFLDMNALDPPLRRDTNQTREDEFCQQLLLLGAKWYDSEERYRYVGQVKFAVENGLGKRENGEGLSPPTERESRWICVGWPSTGGLWVAEFEMVWGFEGDDENLPPSELALARVRLARTMDERCFLLKTLYGATFYQKLEDYKGQGFLRAWEWKRGGEVGDLLMPKETRERWFESKGSRRRREEKLDV</sequence>
<organism evidence="2 4">
    <name type="scientific">Cercospora beticola</name>
    <name type="common">Sugarbeet leaf spot fungus</name>
    <dbReference type="NCBI Taxonomy" id="122368"/>
    <lineage>
        <taxon>Eukaryota</taxon>
        <taxon>Fungi</taxon>
        <taxon>Dikarya</taxon>
        <taxon>Ascomycota</taxon>
        <taxon>Pezizomycotina</taxon>
        <taxon>Dothideomycetes</taxon>
        <taxon>Dothideomycetidae</taxon>
        <taxon>Mycosphaerellales</taxon>
        <taxon>Mycosphaerellaceae</taxon>
        <taxon>Cercospora</taxon>
    </lineage>
</organism>
<protein>
    <submittedName>
        <fullName evidence="2">Uncharacterized protein</fullName>
    </submittedName>
</protein>
<dbReference type="Proteomes" id="UP000230605">
    <property type="component" value="Chromosome 8"/>
</dbReference>
<evidence type="ECO:0000313" key="3">
    <source>
        <dbReference type="EMBL" id="WPB07243.1"/>
    </source>
</evidence>
<evidence type="ECO:0000313" key="2">
    <source>
        <dbReference type="EMBL" id="PIA96161.1"/>
    </source>
</evidence>
<reference evidence="2 4" key="1">
    <citation type="submission" date="2015-10" db="EMBL/GenBank/DDBJ databases">
        <title>The cercosporin biosynthetic gene cluster was horizontally transferred to several fungal lineages and shown to be expanded in Cercospora beticola based on microsynteny with recipient genomes.</title>
        <authorList>
            <person name="De Jonge R."/>
            <person name="Ebert M.K."/>
            <person name="Suttle J.C."/>
            <person name="Jurick Ii W.M."/>
            <person name="Secor G.A."/>
            <person name="Thomma B.P."/>
            <person name="Van De Peer Y."/>
            <person name="Bolton M.D."/>
        </authorList>
    </citation>
    <scope>NUCLEOTIDE SEQUENCE [LARGE SCALE GENOMIC DNA]</scope>
    <source>
        <strain evidence="2 4">09-40</strain>
    </source>
</reference>
<dbReference type="Proteomes" id="UP001302367">
    <property type="component" value="Chromosome 8"/>
</dbReference>
<keyword evidence="5" id="KW-1185">Reference proteome</keyword>
<evidence type="ECO:0000256" key="1">
    <source>
        <dbReference type="SAM" id="MobiDB-lite"/>
    </source>
</evidence>
<accession>A0A2G5HUE6</accession>
<dbReference type="EMBL" id="LKMD01000103">
    <property type="protein sequence ID" value="PIA96161.1"/>
    <property type="molecule type" value="Genomic_DNA"/>
</dbReference>
<gene>
    <name evidence="2" type="ORF">CB0940_10523</name>
    <name evidence="3" type="ORF">RHO25_011904</name>
</gene>
<dbReference type="AlphaFoldDB" id="A0A2G5HUE6"/>
<evidence type="ECO:0000313" key="4">
    <source>
        <dbReference type="Proteomes" id="UP000230605"/>
    </source>
</evidence>
<dbReference type="OrthoDB" id="4487429at2759"/>
<proteinExistence type="predicted"/>
<evidence type="ECO:0000313" key="5">
    <source>
        <dbReference type="Proteomes" id="UP001302367"/>
    </source>
</evidence>
<reference evidence="3 5" key="2">
    <citation type="submission" date="2023-09" db="EMBL/GenBank/DDBJ databases">
        <title>Complete-Gapless Cercospora beticola genome.</title>
        <authorList>
            <person name="Wyatt N.A."/>
            <person name="Spanner R.E."/>
            <person name="Bolton M.D."/>
        </authorList>
    </citation>
    <scope>NUCLEOTIDE SEQUENCE [LARGE SCALE GENOMIC DNA]</scope>
    <source>
        <strain evidence="3">Cb09-40</strain>
    </source>
</reference>
<name>A0A2G5HUE6_CERBT</name>
<dbReference type="EMBL" id="CP134191">
    <property type="protein sequence ID" value="WPB07243.1"/>
    <property type="molecule type" value="Genomic_DNA"/>
</dbReference>